<feature type="domain" description="ELP1 TPR" evidence="10">
    <location>
        <begin position="840"/>
        <end position="1012"/>
    </location>
</feature>
<dbReference type="SUPFAM" id="SSF69322">
    <property type="entry name" value="Tricorn protease domain 2"/>
    <property type="match status" value="1"/>
</dbReference>
<dbReference type="STRING" id="215637.A0A4P9ZKV9"/>
<feature type="non-terminal residue" evidence="13">
    <location>
        <position position="1"/>
    </location>
</feature>
<dbReference type="Pfam" id="PF23925">
    <property type="entry name" value="A-sol_ELP1"/>
    <property type="match status" value="1"/>
</dbReference>
<protein>
    <recommendedName>
        <fullName evidence="6">Elongator complex protein 1</fullName>
    </recommendedName>
</protein>
<dbReference type="AlphaFoldDB" id="A0A4P9ZKV9"/>
<comment type="subcellular location">
    <subcellularLocation>
        <location evidence="1">Cytoplasm</location>
    </subcellularLocation>
</comment>
<keyword evidence="14" id="KW-1185">Reference proteome</keyword>
<dbReference type="InterPro" id="IPR006849">
    <property type="entry name" value="Elp1"/>
</dbReference>
<comment type="similarity">
    <text evidence="3">Belongs to the ELP1/IKA1 family.</text>
</comment>
<dbReference type="Pfam" id="PF23797">
    <property type="entry name" value="Beta-prop_ELP1_2nd"/>
    <property type="match status" value="2"/>
</dbReference>
<dbReference type="EMBL" id="ML003590">
    <property type="protein sequence ID" value="RKP33743.1"/>
    <property type="molecule type" value="Genomic_DNA"/>
</dbReference>
<dbReference type="Gene3D" id="2.130.10.10">
    <property type="entry name" value="YVTN repeat-like/Quinoprotein amine dehydrogenase"/>
    <property type="match status" value="1"/>
</dbReference>
<reference evidence="14" key="1">
    <citation type="journal article" date="2018" name="Nat. Microbiol.">
        <title>Leveraging single-cell genomics to expand the fungal tree of life.</title>
        <authorList>
            <person name="Ahrendt S.R."/>
            <person name="Quandt C.A."/>
            <person name="Ciobanu D."/>
            <person name="Clum A."/>
            <person name="Salamov A."/>
            <person name="Andreopoulos B."/>
            <person name="Cheng J.F."/>
            <person name="Woyke T."/>
            <person name="Pelin A."/>
            <person name="Henrissat B."/>
            <person name="Reynolds N.K."/>
            <person name="Benny G.L."/>
            <person name="Smith M.E."/>
            <person name="James T.Y."/>
            <person name="Grigoriev I.V."/>
        </authorList>
    </citation>
    <scope>NUCLEOTIDE SEQUENCE [LARGE SCALE GENOMIC DNA]</scope>
    <source>
        <strain evidence="14">RSA 468</strain>
    </source>
</reference>
<evidence type="ECO:0000256" key="3">
    <source>
        <dbReference type="ARBA" id="ARBA00006086"/>
    </source>
</evidence>
<dbReference type="UniPathway" id="UPA00988"/>
<gene>
    <name evidence="13" type="ORF">BJ085DRAFT_3682</name>
</gene>
<dbReference type="PANTHER" id="PTHR12747:SF0">
    <property type="entry name" value="ELONGATOR COMPLEX PROTEIN 1"/>
    <property type="match status" value="1"/>
</dbReference>
<dbReference type="Pfam" id="PF04762">
    <property type="entry name" value="Beta-prop_ELP1_1st"/>
    <property type="match status" value="1"/>
</dbReference>
<keyword evidence="5" id="KW-0819">tRNA processing</keyword>
<evidence type="ECO:0000256" key="1">
    <source>
        <dbReference type="ARBA" id="ARBA00004496"/>
    </source>
</evidence>
<evidence type="ECO:0000256" key="6">
    <source>
        <dbReference type="ARBA" id="ARBA00029535"/>
    </source>
</evidence>
<dbReference type="Pfam" id="PF23878">
    <property type="entry name" value="TPR_ELP1"/>
    <property type="match status" value="1"/>
</dbReference>
<dbReference type="InterPro" id="IPR056167">
    <property type="entry name" value="A-sol_ELP1"/>
</dbReference>
<feature type="compositionally biased region" description="Basic residues" evidence="7">
    <location>
        <begin position="1119"/>
        <end position="1136"/>
    </location>
</feature>
<evidence type="ECO:0000259" key="12">
    <source>
        <dbReference type="Pfam" id="PF23936"/>
    </source>
</evidence>
<feature type="domain" description="ELP1 N-terminal second beta-propeller" evidence="9">
    <location>
        <begin position="457"/>
        <end position="606"/>
    </location>
</feature>
<dbReference type="GO" id="GO:0005829">
    <property type="term" value="C:cytosol"/>
    <property type="evidence" value="ECO:0007669"/>
    <property type="project" value="TreeGrafter"/>
</dbReference>
<evidence type="ECO:0000259" key="10">
    <source>
        <dbReference type="Pfam" id="PF23878"/>
    </source>
</evidence>
<feature type="domain" description="ELP1 N-terminal second beta-propeller" evidence="9">
    <location>
        <begin position="334"/>
        <end position="372"/>
    </location>
</feature>
<proteinExistence type="inferred from homology"/>
<feature type="domain" description="ELP1 first N-terminal beta-propeller" evidence="8">
    <location>
        <begin position="9"/>
        <end position="296"/>
    </location>
</feature>
<evidence type="ECO:0000256" key="4">
    <source>
        <dbReference type="ARBA" id="ARBA00022490"/>
    </source>
</evidence>
<sequence>PLPVSTLARLVGLHYLTELDTLFMAFDQGEILLLRDASAFDPAAHGPENLDPVGDFEDGILAVAWSPDDEILVVITGRHNVLLMTKDFDVLAEFNIFDQYDAQEAGVSVGWGKKETQFHGTAGKAAAQQKPDFRNRCLAPHDDRLPRIAWRGDGAYFVCSLLEPVDEAYRTLRVFSREGDLLNTSEPINCLESPLAWKPSGNLIATSEQLPHRKNIIFWERNGLRHGEFALRIPEGTDVVSLQWSTDSTLLAVVLEQGGNRYVQVWMDKNYHWYLAQHIPTFAPQDPIRAVFWDPEDAGLLHIASTYTQHRLRLTPEAHFGYSDALDSQSVACVIDGAQLKVTPFALANVPPPMSRLTATLTHPARAVATTRQDLSLPSVAHLPGPGPRLRLNQIVYPRSGTVLALGRDVSCHRDVLLRASVPPTPESAVVWTEYPLGNSAAAGPPLRLIGAQGRDAVFLQTTRGFIYPVSYAAPGPLAVTWSDPLCRLDRPCPWLTVIPRPFPDSATTAGLRVIAPPASTGNTSDWLLVGRSERGELFLNDQLVVKGATSSFVGRHFIMFTTHTHSLRLLPVGLPLAHLIALAQQNKSELDPLSERRIERGARLVFALNGSQTAVVLEMPRGNLETIHPRALVLASMRAAVDAQDYRRAFELGRQHRIDLNVLVDHKPLQFDRCLPEVISQIDDPDYLNLFVSSLRDENVSVSMYPPVPIVLRAEPPKAASAAVSGKRRRLCGRIQALLEERPDAHRYLPTIITASVCKNPTSLTEAILVLHHLRETHPDELEDTLKYLLFLTDVEKVYHAALAVYDLPLALQVAQQSQKDPKEYLAFLTELQNYDAAYRRFKINDYLGQPAEALVHLITAAQALAGDASSRAGLFQEVQDYVVAHQLYQPALSAYRADPERRAVLCDLYAQHLSAERLHAEAGSVFLRAGNRFEAMKSYQRAGQWRTALALSTTVPNFSKRAIYELATDTAQRLADRQKYREAAQIYLEYTPETETAINLLVKGREWWEGMRIARQRNREDLLETHLEPGLMTALEELEEEAATLVDQWTKQWERLGEIRRPADPATHPTDDPAAGLGGGDLDNIDVLSEASTQITRFTQYTGVPSQYTSGSLRSGKTARSRRKKEKNKLRGKRGSPFEEQYVMESVGRLVDKVAKTFLPDVRQLSQVLPLLLASSERTPGTTNDSCTRAAALVDRV</sequence>
<dbReference type="InterPro" id="IPR056166">
    <property type="entry name" value="TPR_ELP1"/>
</dbReference>
<dbReference type="InterPro" id="IPR056169">
    <property type="entry name" value="HB_ELP1"/>
</dbReference>
<feature type="non-terminal residue" evidence="13">
    <location>
        <position position="1199"/>
    </location>
</feature>
<evidence type="ECO:0000256" key="7">
    <source>
        <dbReference type="SAM" id="MobiDB-lite"/>
    </source>
</evidence>
<evidence type="ECO:0000313" key="13">
    <source>
        <dbReference type="EMBL" id="RKP33743.1"/>
    </source>
</evidence>
<feature type="region of interest" description="Disordered" evidence="7">
    <location>
        <begin position="1062"/>
        <end position="1084"/>
    </location>
</feature>
<dbReference type="InterPro" id="IPR056165">
    <property type="entry name" value="Beta-prop_ELP1_2nd"/>
</dbReference>
<dbReference type="InterPro" id="IPR015943">
    <property type="entry name" value="WD40/YVTN_repeat-like_dom_sf"/>
</dbReference>
<dbReference type="InterPro" id="IPR056164">
    <property type="entry name" value="Beta-prop_ELP1_1st"/>
</dbReference>
<feature type="domain" description="ELP1 three-helical bundle" evidence="12">
    <location>
        <begin position="1023"/>
        <end position="1171"/>
    </location>
</feature>
<name>A0A4P9ZKV9_9FUNG</name>
<feature type="domain" description="ELP1 alpha-solenoid" evidence="11">
    <location>
        <begin position="631"/>
        <end position="833"/>
    </location>
</feature>
<evidence type="ECO:0000256" key="2">
    <source>
        <dbReference type="ARBA" id="ARBA00005043"/>
    </source>
</evidence>
<accession>A0A4P9ZKV9</accession>
<dbReference type="GO" id="GO:0033588">
    <property type="term" value="C:elongator holoenzyme complex"/>
    <property type="evidence" value="ECO:0007669"/>
    <property type="project" value="InterPro"/>
</dbReference>
<keyword evidence="4" id="KW-0963">Cytoplasm</keyword>
<dbReference type="PANTHER" id="PTHR12747">
    <property type="entry name" value="ELONGATOR COMPLEX PROTEIN 1"/>
    <property type="match status" value="1"/>
</dbReference>
<comment type="pathway">
    <text evidence="2">tRNA modification; 5-methoxycarbonylmethyl-2-thiouridine-tRNA biosynthesis.</text>
</comment>
<dbReference type="PIRSF" id="PIRSF017233">
    <property type="entry name" value="IKAP"/>
    <property type="match status" value="1"/>
</dbReference>
<evidence type="ECO:0000259" key="11">
    <source>
        <dbReference type="Pfam" id="PF23925"/>
    </source>
</evidence>
<dbReference type="Proteomes" id="UP000268162">
    <property type="component" value="Unassembled WGS sequence"/>
</dbReference>
<organism evidence="13 14">
    <name type="scientific">Dimargaris cristalligena</name>
    <dbReference type="NCBI Taxonomy" id="215637"/>
    <lineage>
        <taxon>Eukaryota</taxon>
        <taxon>Fungi</taxon>
        <taxon>Fungi incertae sedis</taxon>
        <taxon>Zoopagomycota</taxon>
        <taxon>Kickxellomycotina</taxon>
        <taxon>Dimargaritomycetes</taxon>
        <taxon>Dimargaritales</taxon>
        <taxon>Dimargaritaceae</taxon>
        <taxon>Dimargaris</taxon>
    </lineage>
</organism>
<dbReference type="GO" id="GO:0002926">
    <property type="term" value="P:tRNA wobble base 5-methoxycarbonylmethyl-2-thiouridinylation"/>
    <property type="evidence" value="ECO:0007669"/>
    <property type="project" value="TreeGrafter"/>
</dbReference>
<dbReference type="Pfam" id="PF23936">
    <property type="entry name" value="HB_ELP1"/>
    <property type="match status" value="1"/>
</dbReference>
<evidence type="ECO:0000259" key="8">
    <source>
        <dbReference type="Pfam" id="PF04762"/>
    </source>
</evidence>
<dbReference type="GO" id="GO:0000049">
    <property type="term" value="F:tRNA binding"/>
    <property type="evidence" value="ECO:0007669"/>
    <property type="project" value="TreeGrafter"/>
</dbReference>
<feature type="compositionally biased region" description="Polar residues" evidence="7">
    <location>
        <begin position="1108"/>
        <end position="1117"/>
    </location>
</feature>
<evidence type="ECO:0000259" key="9">
    <source>
        <dbReference type="Pfam" id="PF23797"/>
    </source>
</evidence>
<feature type="compositionally biased region" description="Low complexity" evidence="7">
    <location>
        <begin position="1066"/>
        <end position="1077"/>
    </location>
</feature>
<feature type="region of interest" description="Disordered" evidence="7">
    <location>
        <begin position="1108"/>
        <end position="1136"/>
    </location>
</feature>
<evidence type="ECO:0000313" key="14">
    <source>
        <dbReference type="Proteomes" id="UP000268162"/>
    </source>
</evidence>
<evidence type="ECO:0000256" key="5">
    <source>
        <dbReference type="ARBA" id="ARBA00022694"/>
    </source>
</evidence>